<dbReference type="Proteomes" id="UP001562354">
    <property type="component" value="Unassembled WGS sequence"/>
</dbReference>
<feature type="compositionally biased region" description="Basic and acidic residues" evidence="1">
    <location>
        <begin position="26"/>
        <end position="38"/>
    </location>
</feature>
<proteinExistence type="predicted"/>
<gene>
    <name evidence="2" type="ORF">AAFC00_007185</name>
</gene>
<evidence type="ECO:0000313" key="3">
    <source>
        <dbReference type="Proteomes" id="UP001562354"/>
    </source>
</evidence>
<dbReference type="EMBL" id="JBFMKM010000006">
    <property type="protein sequence ID" value="KAL1305580.1"/>
    <property type="molecule type" value="Genomic_DNA"/>
</dbReference>
<name>A0ABR3PHG0_9PEZI</name>
<accession>A0ABR3PHG0</accession>
<sequence length="337" mass="38250">MGWFWGSTDNQGASTSSKDAYNDLDPSLRDFLEKESPYRHQPAPKPAQQQQQQQESQSYRSQLGITKPDESATTPPASSTPASSDSKAAVPQESLFKDGRYAHLWKTYTPMSEIEASSRTDQDRLTDVVEAYNERKAQIGRAAVENCVFEQIAEHECFKKGGVQARLTMCSEQNKAFNRCYTMQSRFLKALGYLSMERSEAEEERIQMHADSLYQEMIAREKAAAKAIDEGLPVPKFEPLINNAAATDVSASENKGKGLDMYTAERRKEIEASLAGKSPDERELDIQLLVAEQNASREYAEKIQEYFQDEKKLRADRKERGRETFGDSIKRIWGWDR</sequence>
<reference evidence="2 3" key="1">
    <citation type="submission" date="2024-07" db="EMBL/GenBank/DDBJ databases">
        <title>Draft sequence of the Neodothiora populina.</title>
        <authorList>
            <person name="Drown D.D."/>
            <person name="Schuette U.S."/>
            <person name="Buechlein A.B."/>
            <person name="Rusch D.R."/>
            <person name="Winton L.W."/>
            <person name="Adams G.A."/>
        </authorList>
    </citation>
    <scope>NUCLEOTIDE SEQUENCE [LARGE SCALE GENOMIC DNA]</scope>
    <source>
        <strain evidence="2 3">CPC 39397</strain>
    </source>
</reference>
<feature type="region of interest" description="Disordered" evidence="1">
    <location>
        <begin position="1"/>
        <end position="93"/>
    </location>
</feature>
<feature type="compositionally biased region" description="Low complexity" evidence="1">
    <location>
        <begin position="48"/>
        <end position="62"/>
    </location>
</feature>
<dbReference type="RefSeq" id="XP_069201853.1">
    <property type="nucleotide sequence ID" value="XM_069347248.1"/>
</dbReference>
<comment type="caution">
    <text evidence="2">The sequence shown here is derived from an EMBL/GenBank/DDBJ whole genome shotgun (WGS) entry which is preliminary data.</text>
</comment>
<feature type="compositionally biased region" description="Low complexity" evidence="1">
    <location>
        <begin position="71"/>
        <end position="84"/>
    </location>
</feature>
<evidence type="ECO:0000256" key="1">
    <source>
        <dbReference type="SAM" id="MobiDB-lite"/>
    </source>
</evidence>
<feature type="compositionally biased region" description="Polar residues" evidence="1">
    <location>
        <begin position="7"/>
        <end position="19"/>
    </location>
</feature>
<protein>
    <recommendedName>
        <fullName evidence="4">Autophagy protein</fullName>
    </recommendedName>
</protein>
<organism evidence="2 3">
    <name type="scientific">Neodothiora populina</name>
    <dbReference type="NCBI Taxonomy" id="2781224"/>
    <lineage>
        <taxon>Eukaryota</taxon>
        <taxon>Fungi</taxon>
        <taxon>Dikarya</taxon>
        <taxon>Ascomycota</taxon>
        <taxon>Pezizomycotina</taxon>
        <taxon>Dothideomycetes</taxon>
        <taxon>Dothideomycetidae</taxon>
        <taxon>Dothideales</taxon>
        <taxon>Dothioraceae</taxon>
        <taxon>Neodothiora</taxon>
    </lineage>
</organism>
<evidence type="ECO:0008006" key="4">
    <source>
        <dbReference type="Google" id="ProtNLM"/>
    </source>
</evidence>
<dbReference type="GeneID" id="95980884"/>
<evidence type="ECO:0000313" key="2">
    <source>
        <dbReference type="EMBL" id="KAL1305580.1"/>
    </source>
</evidence>
<keyword evidence="3" id="KW-1185">Reference proteome</keyword>